<reference evidence="2" key="1">
    <citation type="submission" date="2021-04" db="EMBL/GenBank/DDBJ databases">
        <authorList>
            <person name="Tunstrom K."/>
        </authorList>
    </citation>
    <scope>NUCLEOTIDE SEQUENCE</scope>
</reference>
<feature type="compositionally biased region" description="Basic and acidic residues" evidence="1">
    <location>
        <begin position="167"/>
        <end position="178"/>
    </location>
</feature>
<organism evidence="2 3">
    <name type="scientific">Parnassius apollo</name>
    <name type="common">Apollo butterfly</name>
    <name type="synonym">Papilio apollo</name>
    <dbReference type="NCBI Taxonomy" id="110799"/>
    <lineage>
        <taxon>Eukaryota</taxon>
        <taxon>Metazoa</taxon>
        <taxon>Ecdysozoa</taxon>
        <taxon>Arthropoda</taxon>
        <taxon>Hexapoda</taxon>
        <taxon>Insecta</taxon>
        <taxon>Pterygota</taxon>
        <taxon>Neoptera</taxon>
        <taxon>Endopterygota</taxon>
        <taxon>Lepidoptera</taxon>
        <taxon>Glossata</taxon>
        <taxon>Ditrysia</taxon>
        <taxon>Papilionoidea</taxon>
        <taxon>Papilionidae</taxon>
        <taxon>Parnassiinae</taxon>
        <taxon>Parnassini</taxon>
        <taxon>Parnassius</taxon>
        <taxon>Parnassius</taxon>
    </lineage>
</organism>
<evidence type="ECO:0000313" key="2">
    <source>
        <dbReference type="EMBL" id="CAG4963637.1"/>
    </source>
</evidence>
<protein>
    <submittedName>
        <fullName evidence="2">(apollo) hypothetical protein</fullName>
    </submittedName>
</protein>
<proteinExistence type="predicted"/>
<dbReference type="Proteomes" id="UP000691718">
    <property type="component" value="Unassembled WGS sequence"/>
</dbReference>
<dbReference type="OrthoDB" id="10057959at2759"/>
<feature type="compositionally biased region" description="Acidic residues" evidence="1">
    <location>
        <begin position="148"/>
        <end position="158"/>
    </location>
</feature>
<name>A0A8S3WIV7_PARAO</name>
<accession>A0A8S3WIV7</accession>
<feature type="region of interest" description="Disordered" evidence="1">
    <location>
        <begin position="148"/>
        <end position="194"/>
    </location>
</feature>
<comment type="caution">
    <text evidence="2">The sequence shown here is derived from an EMBL/GenBank/DDBJ whole genome shotgun (WGS) entry which is preliminary data.</text>
</comment>
<dbReference type="EMBL" id="CAJQZP010000478">
    <property type="protein sequence ID" value="CAG4963637.1"/>
    <property type="molecule type" value="Genomic_DNA"/>
</dbReference>
<keyword evidence="3" id="KW-1185">Reference proteome</keyword>
<sequence length="311" mass="35206">MSSKNCCVPGCMDSGKPMTNIQLHSHKENEVVLARKEIKQLSKVVTVASNMGYLAEKGILPKECEETAEVLLFFDKVSLVCCICHNLSTPRDPSADARIGNLAPKVKDYHSSPRVYWCTKFRSISEYVMEDSQIQRWLHELETDDDEVIESEDDEVQTEPDLQALVHESELRESEDTRLSASDETSDSDDYPLSQLATRRRGSVYKSTNGTIWQKDVPPATRIRPHNIRIRPPGPKGDAARNAKYPVSCFELFFTQDILEILNLKIMSKKTKKIISTRQLEAIVDNMSDLSDLDSDDDAYYQTAPAVQQMI</sequence>
<evidence type="ECO:0000256" key="1">
    <source>
        <dbReference type="SAM" id="MobiDB-lite"/>
    </source>
</evidence>
<gene>
    <name evidence="2" type="ORF">PAPOLLO_LOCUS7032</name>
</gene>
<dbReference type="AlphaFoldDB" id="A0A8S3WIV7"/>
<evidence type="ECO:0000313" key="3">
    <source>
        <dbReference type="Proteomes" id="UP000691718"/>
    </source>
</evidence>